<evidence type="ECO:0000256" key="1">
    <source>
        <dbReference type="ARBA" id="ARBA00023015"/>
    </source>
</evidence>
<evidence type="ECO:0000256" key="2">
    <source>
        <dbReference type="ARBA" id="ARBA00023125"/>
    </source>
</evidence>
<evidence type="ECO:0000256" key="3">
    <source>
        <dbReference type="ARBA" id="ARBA00023163"/>
    </source>
</evidence>
<dbReference type="InterPro" id="IPR036271">
    <property type="entry name" value="Tet_transcr_reg_TetR-rel_C_sf"/>
</dbReference>
<sequence length="195" mass="21275">MRYPPGHKEETRARIVQAAADLFRTRGYEGVGVQDIMKEAGLTHGGFYGHFKSKQHLFQSVMGLEADFLRRMRARTGTTGKALRDEAKDICTGYLEPAHMDAISKGCPMASLAVDAARADTKTRKEFARGLSDLEREFARGLTSSEEPDSRALAAIALAVGGFILGRASGDKELQTAIMSASRDEIAKLLDRSKP</sequence>
<dbReference type="Gene3D" id="1.10.357.10">
    <property type="entry name" value="Tetracycline Repressor, domain 2"/>
    <property type="match status" value="1"/>
</dbReference>
<dbReference type="SUPFAM" id="SSF46689">
    <property type="entry name" value="Homeodomain-like"/>
    <property type="match status" value="1"/>
</dbReference>
<dbReference type="OrthoDB" id="9798857at2"/>
<dbReference type="InterPro" id="IPR009057">
    <property type="entry name" value="Homeodomain-like_sf"/>
</dbReference>
<dbReference type="PANTHER" id="PTHR47506:SF7">
    <property type="entry name" value="TRANSCRIPTIONAL REGULATORY PROTEIN"/>
    <property type="match status" value="1"/>
</dbReference>
<evidence type="ECO:0000256" key="4">
    <source>
        <dbReference type="PROSITE-ProRule" id="PRU00335"/>
    </source>
</evidence>
<dbReference type="InterPro" id="IPR001647">
    <property type="entry name" value="HTH_TetR"/>
</dbReference>
<dbReference type="PRINTS" id="PR00455">
    <property type="entry name" value="HTHTETR"/>
</dbReference>
<dbReference type="Pfam" id="PF00440">
    <property type="entry name" value="TetR_N"/>
    <property type="match status" value="1"/>
</dbReference>
<feature type="domain" description="HTH tetR-type" evidence="5">
    <location>
        <begin position="9"/>
        <end position="69"/>
    </location>
</feature>
<dbReference type="AlphaFoldDB" id="X5MKX6"/>
<name>X5MKX6_9HYPH</name>
<dbReference type="Gene3D" id="1.10.10.60">
    <property type="entry name" value="Homeodomain-like"/>
    <property type="match status" value="1"/>
</dbReference>
<evidence type="ECO:0000313" key="6">
    <source>
        <dbReference type="EMBL" id="CDO58975.1"/>
    </source>
</evidence>
<dbReference type="KEGG" id="pect:BN1012_Phect761"/>
<evidence type="ECO:0000313" key="7">
    <source>
        <dbReference type="Proteomes" id="UP000032160"/>
    </source>
</evidence>
<accession>X5MKX6</accession>
<dbReference type="GO" id="GO:0003677">
    <property type="term" value="F:DNA binding"/>
    <property type="evidence" value="ECO:0007669"/>
    <property type="project" value="UniProtKB-UniRule"/>
</dbReference>
<evidence type="ECO:0000259" key="5">
    <source>
        <dbReference type="PROSITE" id="PS50977"/>
    </source>
</evidence>
<keyword evidence="3" id="KW-0804">Transcription</keyword>
<reference evidence="6 7" key="1">
    <citation type="journal article" date="2014" name="Front. Genet.">
        <title>Genome and metabolic network of "Candidatus Phaeomarinobacter ectocarpi" Ec32, a new candidate genus of Alphaproteobacteria frequently associated with brown algae.</title>
        <authorList>
            <person name="Dittami S.M."/>
            <person name="Barbeyron T."/>
            <person name="Boyen C."/>
            <person name="Cambefort J."/>
            <person name="Collet G."/>
            <person name="Delage L."/>
            <person name="Gobet A."/>
            <person name="Groisillier A."/>
            <person name="Leblanc C."/>
            <person name="Michel G."/>
            <person name="Scornet D."/>
            <person name="Siegel A."/>
            <person name="Tapia J.E."/>
            <person name="Tonon T."/>
        </authorList>
    </citation>
    <scope>NUCLEOTIDE SEQUENCE [LARGE SCALE GENOMIC DNA]</scope>
    <source>
        <strain evidence="6 7">Ec32</strain>
    </source>
</reference>
<keyword evidence="1" id="KW-0805">Transcription regulation</keyword>
<dbReference type="HOGENOM" id="CLU_069356_28_2_5"/>
<dbReference type="Proteomes" id="UP000032160">
    <property type="component" value="Chromosome I"/>
</dbReference>
<keyword evidence="7" id="KW-1185">Reference proteome</keyword>
<organism evidence="6 7">
    <name type="scientific">Candidatus Phaeomarinibacter ectocarpi</name>
    <dbReference type="NCBI Taxonomy" id="1458461"/>
    <lineage>
        <taxon>Bacteria</taxon>
        <taxon>Pseudomonadati</taxon>
        <taxon>Pseudomonadota</taxon>
        <taxon>Alphaproteobacteria</taxon>
        <taxon>Hyphomicrobiales</taxon>
        <taxon>Parvibaculaceae</taxon>
        <taxon>Candidatus Phaeomarinibacter</taxon>
    </lineage>
</organism>
<keyword evidence="2 4" id="KW-0238">DNA-binding</keyword>
<dbReference type="PATRIC" id="fig|1458461.3.peg.761"/>
<dbReference type="STRING" id="1458461.BN1012_Phect761"/>
<dbReference type="PANTHER" id="PTHR47506">
    <property type="entry name" value="TRANSCRIPTIONAL REGULATORY PROTEIN"/>
    <property type="match status" value="1"/>
</dbReference>
<dbReference type="SUPFAM" id="SSF48498">
    <property type="entry name" value="Tetracyclin repressor-like, C-terminal domain"/>
    <property type="match status" value="1"/>
</dbReference>
<feature type="DNA-binding region" description="H-T-H motif" evidence="4">
    <location>
        <begin position="32"/>
        <end position="51"/>
    </location>
</feature>
<dbReference type="EMBL" id="HG966617">
    <property type="protein sequence ID" value="CDO58975.1"/>
    <property type="molecule type" value="Genomic_DNA"/>
</dbReference>
<proteinExistence type="predicted"/>
<dbReference type="PROSITE" id="PS50977">
    <property type="entry name" value="HTH_TETR_2"/>
    <property type="match status" value="1"/>
</dbReference>
<gene>
    <name evidence="6" type="ORF">BN1012_Phect761</name>
</gene>
<protein>
    <submittedName>
        <fullName evidence="6">Transcriptional regulator, TetR family</fullName>
    </submittedName>
</protein>
<dbReference type="RefSeq" id="WP_043949779.1">
    <property type="nucleotide sequence ID" value="NZ_HG966617.1"/>
</dbReference>